<evidence type="ECO:0000256" key="2">
    <source>
        <dbReference type="ARBA" id="ARBA00022701"/>
    </source>
</evidence>
<evidence type="ECO:0000313" key="11">
    <source>
        <dbReference type="EMBL" id="CCE86187.1"/>
    </source>
</evidence>
<dbReference type="InterPro" id="IPR027417">
    <property type="entry name" value="P-loop_NTPase"/>
</dbReference>
<dbReference type="eggNOG" id="KOG0239">
    <property type="taxonomic scope" value="Eukaryota"/>
</dbReference>
<feature type="region of interest" description="Disordered" evidence="9">
    <location>
        <begin position="57"/>
        <end position="127"/>
    </location>
</feature>
<dbReference type="PANTHER" id="PTHR47972:SF45">
    <property type="entry name" value="PROTEIN CLARET SEGREGATIONAL"/>
    <property type="match status" value="1"/>
</dbReference>
<evidence type="ECO:0000256" key="1">
    <source>
        <dbReference type="ARBA" id="ARBA00010899"/>
    </source>
</evidence>
<feature type="binding site" evidence="6">
    <location>
        <begin position="513"/>
        <end position="520"/>
    </location>
    <ligand>
        <name>ATP</name>
        <dbReference type="ChEBI" id="CHEBI:30616"/>
    </ligand>
</feature>
<protein>
    <recommendedName>
        <fullName evidence="7">Kinesin-like protein</fullName>
    </recommendedName>
</protein>
<evidence type="ECO:0000256" key="7">
    <source>
        <dbReference type="RuleBase" id="RU000394"/>
    </source>
</evidence>
<evidence type="ECO:0000256" key="4">
    <source>
        <dbReference type="ARBA" id="ARBA00022840"/>
    </source>
</evidence>
<keyword evidence="3 6" id="KW-0547">Nucleotide-binding</keyword>
<evidence type="ECO:0000256" key="5">
    <source>
        <dbReference type="ARBA" id="ARBA00023175"/>
    </source>
</evidence>
<dbReference type="Gene3D" id="3.40.850.10">
    <property type="entry name" value="Kinesin motor domain"/>
    <property type="match status" value="1"/>
</dbReference>
<dbReference type="GO" id="GO:0008017">
    <property type="term" value="F:microtubule binding"/>
    <property type="evidence" value="ECO:0007669"/>
    <property type="project" value="InterPro"/>
</dbReference>
<sequence>MYTVFIYNSCITVVSEFSRGNTVMDNSVGVNEWTSTGNSARELNDMTGVLQDVSDTRINSQDSDSTQAQKSSLSPRKRLHSAGNRQSIPAYHPSSKSHRSSMIRFDSRFSDAPDGDRDTVRRSYNSSRIKNRIKSKREELNRLNTQVMTLKTQRANQEFENFKLEDRAIVLKEKLGTLNEEIEELKHHESESLKELEYKYKLTNKSLGLSHEEKIHKLKEEISSDIETLIEESVRRNGKKKESLLEERDNLLKQIKVQEQELNRKLIKLKEDYNKRLIMLDKGMDDNISSLKQELNSLQEAREDTDRKCVYLQSDEIPNLNALNEKLNKKLNYLKIKFHSKDMEISNLKNQILSLSTTRTNIEKTFESKETSVEYFNEKSLALNDKLADYEHERRVLHNRLQEIKGNIRVYCRIRPVNVSAIKKDSDLADMIPMEFSSDDFNEEANQELTISKEPISEYPSSYSLHNKVSNSHKFQFDKIFSPEASNQETFEELSQLVQSSLDGYNVCVFAYGQTGSGKTWTMSHPEDGMIPSSINKIFNDINTLKSKGWDYNIEGQCLEIYNETIIDLLSPSTNPNKKLEIKHDDVNQVTLVTNLTSSKLETKEQARQLLHRAMQNRSTASTKSNERSSRSHSIFMLKFEGINKISNEKSNGTLNLIDLAGSERLSSSQVRGERLKETQAINKSLSCLGDVIYSLGQQQNGTNQHHIPYRNSKLTYLLKHSLGGNAKTLMFVNISPLLKNFNETLNSLRFATKVNSTKLASK</sequence>
<dbReference type="GO" id="GO:0005874">
    <property type="term" value="C:microtubule"/>
    <property type="evidence" value="ECO:0007669"/>
    <property type="project" value="UniProtKB-KW"/>
</dbReference>
<dbReference type="PANTHER" id="PTHR47972">
    <property type="entry name" value="KINESIN-LIKE PROTEIN KLP-3"/>
    <property type="match status" value="1"/>
</dbReference>
<dbReference type="EMBL" id="FO082047">
    <property type="protein sequence ID" value="CCE86187.1"/>
    <property type="molecule type" value="Genomic_DNA"/>
</dbReference>
<comment type="similarity">
    <text evidence="1">Belongs to the TRAFAC class myosin-kinesin ATPase superfamily. Kinesin family. KIN-14 subfamily.</text>
</comment>
<dbReference type="PROSITE" id="PS50067">
    <property type="entry name" value="KINESIN_MOTOR_2"/>
    <property type="match status" value="1"/>
</dbReference>
<dbReference type="OrthoDB" id="3176171at2759"/>
<dbReference type="GO" id="GO:0005524">
    <property type="term" value="F:ATP binding"/>
    <property type="evidence" value="ECO:0007669"/>
    <property type="project" value="UniProtKB-UniRule"/>
</dbReference>
<dbReference type="OMA" id="WEYELEV"/>
<dbReference type="PRINTS" id="PR00380">
    <property type="entry name" value="KINESINHEAVY"/>
</dbReference>
<dbReference type="Pfam" id="PF00225">
    <property type="entry name" value="Kinesin"/>
    <property type="match status" value="1"/>
</dbReference>
<dbReference type="SMART" id="SM00129">
    <property type="entry name" value="KISc"/>
    <property type="match status" value="1"/>
</dbReference>
<dbReference type="PROSITE" id="PS00411">
    <property type="entry name" value="KINESIN_MOTOR_1"/>
    <property type="match status" value="1"/>
</dbReference>
<dbReference type="InterPro" id="IPR001752">
    <property type="entry name" value="Kinesin_motor_dom"/>
</dbReference>
<reference evidence="11 12" key="1">
    <citation type="journal article" date="2012" name="G3 (Bethesda)">
        <title>Pichia sorbitophila, an interspecies yeast hybrid reveals early steps of genome resolution following polyploidization.</title>
        <authorList>
            <person name="Leh Louis V."/>
            <person name="Despons L."/>
            <person name="Friedrich A."/>
            <person name="Martin T."/>
            <person name="Durrens P."/>
            <person name="Casaregola S."/>
            <person name="Neuveglise C."/>
            <person name="Fairhead C."/>
            <person name="Marck C."/>
            <person name="Cruz J.A."/>
            <person name="Straub M.L."/>
            <person name="Kugler V."/>
            <person name="Sacerdot C."/>
            <person name="Uzunov Z."/>
            <person name="Thierry A."/>
            <person name="Weiss S."/>
            <person name="Bleykasten C."/>
            <person name="De Montigny J."/>
            <person name="Jacques N."/>
            <person name="Jung P."/>
            <person name="Lemaire M."/>
            <person name="Mallet S."/>
            <person name="Morel G."/>
            <person name="Richard G.F."/>
            <person name="Sarkar A."/>
            <person name="Savel G."/>
            <person name="Schacherer J."/>
            <person name="Seret M.L."/>
            <person name="Talla E."/>
            <person name="Samson G."/>
            <person name="Jubin C."/>
            <person name="Poulain J."/>
            <person name="Vacherie B."/>
            <person name="Barbe V."/>
            <person name="Pelletier E."/>
            <person name="Sherman D.J."/>
            <person name="Westhof E."/>
            <person name="Weissenbach J."/>
            <person name="Baret P.V."/>
            <person name="Wincker P."/>
            <person name="Gaillardin C."/>
            <person name="Dujon B."/>
            <person name="Souciet J.L."/>
        </authorList>
    </citation>
    <scope>NUCLEOTIDE SEQUENCE [LARGE SCALE GENOMIC DNA]</scope>
    <source>
        <strain evidence="12">ATCC MYA-4447 / BCRC 22081 / CBS 7064 / NBRC 10061 / NRRL Y-12695</strain>
    </source>
</reference>
<keyword evidence="8" id="KW-0175">Coiled coil</keyword>
<feature type="domain" description="Kinesin motor" evidence="10">
    <location>
        <begin position="407"/>
        <end position="758"/>
    </location>
</feature>
<dbReference type="InterPro" id="IPR019821">
    <property type="entry name" value="Kinesin_motor_CS"/>
</dbReference>
<keyword evidence="12" id="KW-1185">Reference proteome</keyword>
<dbReference type="InterPro" id="IPR036961">
    <property type="entry name" value="Kinesin_motor_dom_sf"/>
</dbReference>
<dbReference type="HOGENOM" id="CLU_001485_12_4_1"/>
<evidence type="ECO:0000256" key="8">
    <source>
        <dbReference type="SAM" id="Coils"/>
    </source>
</evidence>
<keyword evidence="4 6" id="KW-0067">ATP-binding</keyword>
<feature type="compositionally biased region" description="Polar residues" evidence="9">
    <location>
        <begin position="57"/>
        <end position="74"/>
    </location>
</feature>
<dbReference type="Proteomes" id="UP000005222">
    <property type="component" value="Chromosome M"/>
</dbReference>
<keyword evidence="5 6" id="KW-0505">Motor protein</keyword>
<proteinExistence type="inferred from homology"/>
<keyword evidence="2 7" id="KW-0493">Microtubule</keyword>
<evidence type="ECO:0000313" key="12">
    <source>
        <dbReference type="Proteomes" id="UP000005222"/>
    </source>
</evidence>
<evidence type="ECO:0000256" key="3">
    <source>
        <dbReference type="ARBA" id="ARBA00022741"/>
    </source>
</evidence>
<dbReference type="InParanoid" id="G8Y326"/>
<name>G8Y326_PICSO</name>
<dbReference type="AlphaFoldDB" id="G8Y326"/>
<evidence type="ECO:0000259" key="10">
    <source>
        <dbReference type="PROSITE" id="PS50067"/>
    </source>
</evidence>
<feature type="compositionally biased region" description="Basic and acidic residues" evidence="9">
    <location>
        <begin position="105"/>
        <end position="121"/>
    </location>
</feature>
<dbReference type="SUPFAM" id="SSF52540">
    <property type="entry name" value="P-loop containing nucleoside triphosphate hydrolases"/>
    <property type="match status" value="1"/>
</dbReference>
<gene>
    <name evidence="11" type="primary">Piso0_005843</name>
    <name evidence="11" type="ORF">GNLVRS01_PISO0M23530g</name>
</gene>
<accession>G8Y326</accession>
<dbReference type="GO" id="GO:0007018">
    <property type="term" value="P:microtubule-based movement"/>
    <property type="evidence" value="ECO:0007669"/>
    <property type="project" value="InterPro"/>
</dbReference>
<dbReference type="FunCoup" id="G8Y326">
    <property type="interactions" value="543"/>
</dbReference>
<dbReference type="GO" id="GO:0003777">
    <property type="term" value="F:microtubule motor activity"/>
    <property type="evidence" value="ECO:0007669"/>
    <property type="project" value="InterPro"/>
</dbReference>
<evidence type="ECO:0000256" key="6">
    <source>
        <dbReference type="PROSITE-ProRule" id="PRU00283"/>
    </source>
</evidence>
<organism evidence="11 12">
    <name type="scientific">Pichia sorbitophila (strain ATCC MYA-4447 / BCRC 22081 / CBS 7064 / NBRC 10061 / NRRL Y-12695)</name>
    <name type="common">Hybrid yeast</name>
    <dbReference type="NCBI Taxonomy" id="559304"/>
    <lineage>
        <taxon>Eukaryota</taxon>
        <taxon>Fungi</taxon>
        <taxon>Dikarya</taxon>
        <taxon>Ascomycota</taxon>
        <taxon>Saccharomycotina</taxon>
        <taxon>Pichiomycetes</taxon>
        <taxon>Debaryomycetaceae</taxon>
        <taxon>Millerozyma</taxon>
    </lineage>
</organism>
<dbReference type="InterPro" id="IPR027640">
    <property type="entry name" value="Kinesin-like_fam"/>
</dbReference>
<evidence type="ECO:0000256" key="9">
    <source>
        <dbReference type="SAM" id="MobiDB-lite"/>
    </source>
</evidence>
<dbReference type="STRING" id="559304.G8Y326"/>
<feature type="coiled-coil region" evidence="8">
    <location>
        <begin position="241"/>
        <end position="308"/>
    </location>
</feature>
<dbReference type="CDD" id="cd01366">
    <property type="entry name" value="KISc_C_terminal"/>
    <property type="match status" value="1"/>
</dbReference>